<proteinExistence type="predicted"/>
<name>A0A9P8T1L9_9ASCO</name>
<comment type="caution">
    <text evidence="1">The sequence shown here is derived from an EMBL/GenBank/DDBJ whole genome shotgun (WGS) entry which is preliminary data.</text>
</comment>
<reference evidence="1" key="1">
    <citation type="journal article" date="2021" name="Open Biol.">
        <title>Shared evolutionary footprints suggest mitochondrial oxidative damage underlies multiple complex I losses in fungi.</title>
        <authorList>
            <person name="Schikora-Tamarit M.A."/>
            <person name="Marcet-Houben M."/>
            <person name="Nosek J."/>
            <person name="Gabaldon T."/>
        </authorList>
    </citation>
    <scope>NUCLEOTIDE SEQUENCE</scope>
    <source>
        <strain evidence="1">NCAIM Y.01608</strain>
    </source>
</reference>
<organism evidence="1 2">
    <name type="scientific">Ogataea polymorpha</name>
    <dbReference type="NCBI Taxonomy" id="460523"/>
    <lineage>
        <taxon>Eukaryota</taxon>
        <taxon>Fungi</taxon>
        <taxon>Dikarya</taxon>
        <taxon>Ascomycota</taxon>
        <taxon>Saccharomycotina</taxon>
        <taxon>Pichiomycetes</taxon>
        <taxon>Pichiales</taxon>
        <taxon>Pichiaceae</taxon>
        <taxon>Ogataea</taxon>
    </lineage>
</organism>
<dbReference type="EMBL" id="JAEUBD010001266">
    <property type="protein sequence ID" value="KAH3662686.1"/>
    <property type="molecule type" value="Genomic_DNA"/>
</dbReference>
<accession>A0A9P8T1L9</accession>
<reference evidence="1" key="2">
    <citation type="submission" date="2021-01" db="EMBL/GenBank/DDBJ databases">
        <authorList>
            <person name="Schikora-Tamarit M.A."/>
        </authorList>
    </citation>
    <scope>NUCLEOTIDE SEQUENCE</scope>
    <source>
        <strain evidence="1">NCAIM Y.01608</strain>
    </source>
</reference>
<evidence type="ECO:0000313" key="2">
    <source>
        <dbReference type="Proteomes" id="UP000788993"/>
    </source>
</evidence>
<dbReference type="Proteomes" id="UP000788993">
    <property type="component" value="Unassembled WGS sequence"/>
</dbReference>
<gene>
    <name evidence="1" type="ORF">OGATHE_004262</name>
</gene>
<sequence length="165" mass="17861">MKRFLFPPNKGLEPIKQIREATDESFRLFNQRVLINNLTCTQRHLDKQAPEHQKAFGAQAGGKLEAGNFQQEGVEHSTVVVGLVNEADLDVPPVSHHNTPDLAEMEAAVVLGNMEAVGRHYLTSGDIATGIAGDIGTRAEQQDADFEGHMEPVLGPVSQSSPLGL</sequence>
<keyword evidence="2" id="KW-1185">Reference proteome</keyword>
<evidence type="ECO:0000313" key="1">
    <source>
        <dbReference type="EMBL" id="KAH3662686.1"/>
    </source>
</evidence>
<dbReference type="AlphaFoldDB" id="A0A9P8T1L9"/>
<protein>
    <submittedName>
        <fullName evidence="1">Uncharacterized protein</fullName>
    </submittedName>
</protein>